<dbReference type="EMBL" id="CAMXCT020000069">
    <property type="protein sequence ID" value="CAL1126711.1"/>
    <property type="molecule type" value="Genomic_DNA"/>
</dbReference>
<keyword evidence="6" id="KW-0813">Transport</keyword>
<evidence type="ECO:0000256" key="4">
    <source>
        <dbReference type="ARBA" id="ARBA00006613"/>
    </source>
</evidence>
<feature type="transmembrane region" description="Helical" evidence="14">
    <location>
        <begin position="1912"/>
        <end position="1940"/>
    </location>
</feature>
<evidence type="ECO:0000256" key="6">
    <source>
        <dbReference type="ARBA" id="ARBA00022448"/>
    </source>
</evidence>
<keyword evidence="18" id="KW-1185">Reference proteome</keyword>
<evidence type="ECO:0000256" key="2">
    <source>
        <dbReference type="ARBA" id="ARBA00004156"/>
    </source>
</evidence>
<organism evidence="16">
    <name type="scientific">Cladocopium goreaui</name>
    <dbReference type="NCBI Taxonomy" id="2562237"/>
    <lineage>
        <taxon>Eukaryota</taxon>
        <taxon>Sar</taxon>
        <taxon>Alveolata</taxon>
        <taxon>Dinophyceae</taxon>
        <taxon>Suessiales</taxon>
        <taxon>Symbiodiniaceae</taxon>
        <taxon>Cladocopium</taxon>
    </lineage>
</organism>
<evidence type="ECO:0000313" key="16">
    <source>
        <dbReference type="EMBL" id="CAI3973336.1"/>
    </source>
</evidence>
<keyword evidence="13" id="KW-0175">Coiled coil</keyword>
<evidence type="ECO:0000256" key="9">
    <source>
        <dbReference type="ARBA" id="ARBA00022989"/>
    </source>
</evidence>
<comment type="similarity">
    <text evidence="5">Belongs to the polycystin family.</text>
</comment>
<dbReference type="SUPFAM" id="SSF49348">
    <property type="entry name" value="Clathrin adaptor appendage domain"/>
    <property type="match status" value="1"/>
</dbReference>
<evidence type="ECO:0000256" key="5">
    <source>
        <dbReference type="ARBA" id="ARBA00007200"/>
    </source>
</evidence>
<keyword evidence="10" id="KW-0333">Golgi apparatus</keyword>
<dbReference type="FunFam" id="1.25.10.10:FF:000030">
    <property type="entry name" value="AP-1 complex subunit gamma"/>
    <property type="match status" value="1"/>
</dbReference>
<dbReference type="Pfam" id="PF02883">
    <property type="entry name" value="Alpha_adaptinC2"/>
    <property type="match status" value="1"/>
</dbReference>
<dbReference type="GO" id="GO:0030117">
    <property type="term" value="C:membrane coat"/>
    <property type="evidence" value="ECO:0007669"/>
    <property type="project" value="InterPro"/>
</dbReference>
<evidence type="ECO:0000313" key="17">
    <source>
        <dbReference type="EMBL" id="CAL1126711.1"/>
    </source>
</evidence>
<feature type="coiled-coil region" evidence="13">
    <location>
        <begin position="2292"/>
        <end position="2319"/>
    </location>
</feature>
<reference evidence="16" key="1">
    <citation type="submission" date="2022-10" db="EMBL/GenBank/DDBJ databases">
        <authorList>
            <person name="Chen Y."/>
            <person name="Dougan E. K."/>
            <person name="Chan C."/>
            <person name="Rhodes N."/>
            <person name="Thang M."/>
        </authorList>
    </citation>
    <scope>NUCLEOTIDE SEQUENCE</scope>
</reference>
<dbReference type="InterPro" id="IPR016024">
    <property type="entry name" value="ARM-type_fold"/>
</dbReference>
<keyword evidence="11 14" id="KW-0472">Membrane</keyword>
<dbReference type="InterPro" id="IPR008153">
    <property type="entry name" value="GAE_dom"/>
</dbReference>
<keyword evidence="7 14" id="KW-0812">Transmembrane</keyword>
<evidence type="ECO:0000256" key="3">
    <source>
        <dbReference type="ARBA" id="ARBA00004555"/>
    </source>
</evidence>
<feature type="transmembrane region" description="Helical" evidence="14">
    <location>
        <begin position="218"/>
        <end position="236"/>
    </location>
</feature>
<comment type="subcellular location">
    <subcellularLocation>
        <location evidence="2">Cytoplasmic vesicle membrane</location>
    </subcellularLocation>
    <subcellularLocation>
        <location evidence="3">Golgi apparatus</location>
    </subcellularLocation>
    <subcellularLocation>
        <location evidence="1">Membrane</location>
        <topology evidence="1">Multi-pass membrane protein</topology>
    </subcellularLocation>
</comment>
<dbReference type="Pfam" id="PF08016">
    <property type="entry name" value="PKD_channel"/>
    <property type="match status" value="2"/>
</dbReference>
<feature type="transmembrane region" description="Helical" evidence="14">
    <location>
        <begin position="309"/>
        <end position="326"/>
    </location>
</feature>
<dbReference type="EMBL" id="CAMXCT030000069">
    <property type="protein sequence ID" value="CAL4760648.1"/>
    <property type="molecule type" value="Genomic_DNA"/>
</dbReference>
<dbReference type="InterPro" id="IPR013122">
    <property type="entry name" value="PKD1_2_channel"/>
</dbReference>
<dbReference type="SMART" id="SM00809">
    <property type="entry name" value="Alpha_adaptinC2"/>
    <property type="match status" value="1"/>
</dbReference>
<evidence type="ECO:0000259" key="15">
    <source>
        <dbReference type="PROSITE" id="PS50180"/>
    </source>
</evidence>
<dbReference type="InterPro" id="IPR046791">
    <property type="entry name" value="Polycystin_dom"/>
</dbReference>
<evidence type="ECO:0000313" key="18">
    <source>
        <dbReference type="Proteomes" id="UP001152797"/>
    </source>
</evidence>
<evidence type="ECO:0000256" key="13">
    <source>
        <dbReference type="SAM" id="Coils"/>
    </source>
</evidence>
<dbReference type="Gene3D" id="2.60.40.1230">
    <property type="match status" value="1"/>
</dbReference>
<dbReference type="GO" id="GO:0016192">
    <property type="term" value="P:vesicle-mediated transport"/>
    <property type="evidence" value="ECO:0007669"/>
    <property type="project" value="InterPro"/>
</dbReference>
<dbReference type="InterPro" id="IPR002553">
    <property type="entry name" value="Clathrin/coatomer_adapt-like_N"/>
</dbReference>
<dbReference type="InterPro" id="IPR008152">
    <property type="entry name" value="Clathrin_a/b/g-adaptin_app_Ig"/>
</dbReference>
<accession>A0A9P1BH69</accession>
<evidence type="ECO:0000256" key="12">
    <source>
        <dbReference type="ARBA" id="ARBA00023329"/>
    </source>
</evidence>
<dbReference type="InterPro" id="IPR011989">
    <property type="entry name" value="ARM-like"/>
</dbReference>
<feature type="transmembrane region" description="Helical" evidence="14">
    <location>
        <begin position="410"/>
        <end position="434"/>
    </location>
</feature>
<dbReference type="InterPro" id="IPR013041">
    <property type="entry name" value="Clathrin_app_Ig-like_sf"/>
</dbReference>
<comment type="caution">
    <text evidence="16">The sequence shown here is derived from an EMBL/GenBank/DDBJ whole genome shotgun (WGS) entry which is preliminary data.</text>
</comment>
<dbReference type="Pfam" id="PF20519">
    <property type="entry name" value="Polycystin_dom"/>
    <property type="match status" value="1"/>
</dbReference>
<dbReference type="GO" id="GO:0030659">
    <property type="term" value="C:cytoplasmic vesicle membrane"/>
    <property type="evidence" value="ECO:0007669"/>
    <property type="project" value="UniProtKB-SubCell"/>
</dbReference>
<feature type="transmembrane region" description="Helical" evidence="14">
    <location>
        <begin position="347"/>
        <end position="371"/>
    </location>
</feature>
<dbReference type="PANTHER" id="PTHR22780">
    <property type="entry name" value="ADAPTIN, ALPHA/GAMMA/EPSILON"/>
    <property type="match status" value="1"/>
</dbReference>
<feature type="transmembrane region" description="Helical" evidence="14">
    <location>
        <begin position="1428"/>
        <end position="1448"/>
    </location>
</feature>
<evidence type="ECO:0000256" key="11">
    <source>
        <dbReference type="ARBA" id="ARBA00023136"/>
    </source>
</evidence>
<feature type="transmembrane region" description="Helical" evidence="14">
    <location>
        <begin position="257"/>
        <end position="283"/>
    </location>
</feature>
<proteinExistence type="inferred from homology"/>
<dbReference type="Gene3D" id="1.25.10.10">
    <property type="entry name" value="Leucine-rich Repeat Variant"/>
    <property type="match status" value="1"/>
</dbReference>
<sequence length="2324" mass="262315">MCRVEHVSTPCADFGTGFENIKTWPCQTCAVPLLKSEEMMGDEDPVNVSFCPERVGTTRPRGLMVGRFNRALMGRISLKRRKLSTPDSPVYSNAYGKVIPSYIDAWSYRPSNEDTSPFGSFQYQMGGGFNRAGGFVELLNFDEPKKVTLRKISALKREGWFDLKQGSIVVELLLWNGNVDLLTHMAFAFEHQFSGKTDVKVLVSSLNFNIHDFSLVSTYARIFIYIVIIVCFVFFFRSQVEDISADYKLYFSEPMGYIHLALVVLCAYVIVIYLTIIFSYAYLHFNLPMEAAEFPDIAELTMNNQDLKVVISVVTCLLFVQAVAECTSLMPQLRLLVDSMAVMSNHLVTFFVLLFLMILGFGLAGIFLLGYDLSQFRSVDRSILTVVEMIRGKANYDQIVEADDSFGDSYFLFFQFFFLIFQQFLLTILMTGYLKERKRLAESEQERAVIARECALIRTAFKEDDNQFRHRNVAKLLFIHMMGYPTHFGQMECLKLIASSKFAEKRVGYLGLTQLLHENTDVLMLVTNSVKHDMNNENQYVNGLALCALGNIGSNEMCRALAREVENMMASPNPYLRKKAALCAMRIVRKVDEIEDKFNGKIGNLLEDRNHGVLLAGCSLLTTLLEVNPSYIKEFRRHVPSLLRALRNMVTSGYSSAAEYDIAGITDPFLQAKILRLLRIFGERNVDASDEMNDILAQVATNTEGTKNTGNSILYECVLTIMSIEAESGLRVLGINILGRFLQSRDINIRYVALATLQRVVSADQQVMQRHRNTIIDCLKDADISIRKRALDVTYSLVDETNIKSMTKELLTYLLVAETDFKEELCSKLCMAVEKFSPNRQWQIDTLIKIMCLGGSHVKEEQREKFCRVVAATPELHSYTVIKLYANMRESLSQEALVHVGVWCLGEFGDLLVSGPTAVGPDDQPLAAVSSSDVLDLLYDVVRKPPVADKASATHCLVAAALIKLVTRCPGESEKIKKLLRRFDTSLHVDLQQRSCEFLELLHSEWDPHRPGILDRMPVPEKEIGAAGSAAPVVAASGGKDLLDLNDLLDAPSGAAVPSTSPAPAAYPAASGGGDLLDLLDGGPAAAPAPAPMAGDGLLDILGGPAGVTPAATEAAPMVAFEKNGLKITFYPRKDADGSTSVLAKFTNSLNVPMTNFVFEAAVPKYVTLTMQPATGQVLPPNTADLVTQSMRCVNSTNGEKGLLMKLRIGYVCNGTPVQEMSQIDVETSADAIISTEKVPALKSVETPLRRMFRSIKSAVQHASANVRSRIISLQQIFFGAGQGPRNKTVDYDQVARLRDTRATQQRVRNIVYEKRPGNDSDDIDISKDVSLRAVDPFYPDGMMHYYVQETAPDGVAQDYKVQGFRLVGIFSKGNYDREKFRSQERFENPKYYKRDPQEILKEISHPDYLPVRLEFQGKVRVFSCECILVALLCCIFLIFVLQVTRVVDSYSLGRIHRIALLDKEWYEYHPTRIMDFRNMSLTRKSFSSWMKEAVFEGELGCVGTDEFSQFAGESSSTANLLRENWQLYVHSTSPETFLKLRSLPELSGLDMVNTAPDTEGMVAGFVPKGSSQKDVGVRLRQWNVAVMPNNQMRMILQTGCFRKVTNERFNIDYPYSLDPLVSGCASSDCMGRVINAGRSCYTFDGDHLDEREQTGAYTGLKYGYTKDKGILLGLGSTPAEARTVPRLDRESMGEVWEMVSQDQLGAMAMTLEFVTYNGNMDMFTHARVKFELQPTGLLQRNIEVVVFPLNVFNMGLTDYRDQRTQTNRVLFIVYLVVTLFFFCWVLRDLLIQLHLTSMEKPWYMFMPDYFMDDLWNTVDVACLVINGFVINSIFRYILIDGSFSLKEGFRSWTLDFSVSDWVTVQTTDSYEEFGRAADLYSSFQILSSLNGLFLVLRFAKYFRCVSSLRLVLATLAAAVSELVSIAAALLIVLVALVLLLHTRFGLLFERYATFESSSRSIFLFLTGYFDTDDLFATSPLFFLFVTVIFQITILLILNLFVSAIIYRWKDTRRDAEEFSIAGFFSIIKDNLNFLKGSKSGAGTQEDRTLRRLDANFWKKLGVLPLLDRLDETGKIQPLETVVDEEEREEEGPDGEHAVADQKRFVTVFKKAHMEIASQMTRDIADDTDGAEAGAQDLDHRLIHRWEQEDNLQEKLGIIEDPQSSSTMEAWRHFLNRALPGEYISNKMNQELGQARPAEEIWLDALITVLEEAEALSKLQKLFLPMPMIQPKKAHEWSLFYHKRFRMERRLNNFLRWLQEEARGQHYQFVREMAVSKERVLKQQSLVLSDYLQTLDEQIQTLQQEMESLETRNSLIRAKVSPLL</sequence>
<evidence type="ECO:0000256" key="10">
    <source>
        <dbReference type="ARBA" id="ARBA00023034"/>
    </source>
</evidence>
<feature type="transmembrane region" description="Helical" evidence="14">
    <location>
        <begin position="1770"/>
        <end position="1795"/>
    </location>
</feature>
<protein>
    <recommendedName>
        <fullName evidence="15">GAE domain-containing protein</fullName>
    </recommendedName>
</protein>
<keyword evidence="8" id="KW-0653">Protein transport</keyword>
<name>A0A9P1BH69_9DINO</name>
<dbReference type="InterPro" id="IPR050840">
    <property type="entry name" value="Adaptor_Complx_Large_Subunit"/>
</dbReference>
<dbReference type="SUPFAM" id="SSF48371">
    <property type="entry name" value="ARM repeat"/>
    <property type="match status" value="1"/>
</dbReference>
<feature type="domain" description="GAE" evidence="15">
    <location>
        <begin position="1113"/>
        <end position="1228"/>
    </location>
</feature>
<dbReference type="PROSITE" id="PS50180">
    <property type="entry name" value="GAE"/>
    <property type="match status" value="1"/>
</dbReference>
<dbReference type="GO" id="GO:0006886">
    <property type="term" value="P:intracellular protein transport"/>
    <property type="evidence" value="ECO:0007669"/>
    <property type="project" value="InterPro"/>
</dbReference>
<feature type="transmembrane region" description="Helical" evidence="14">
    <location>
        <begin position="1815"/>
        <end position="1839"/>
    </location>
</feature>
<feature type="transmembrane region" description="Helical" evidence="14">
    <location>
        <begin position="1982"/>
        <end position="2007"/>
    </location>
</feature>
<dbReference type="GO" id="GO:0005794">
    <property type="term" value="C:Golgi apparatus"/>
    <property type="evidence" value="ECO:0007669"/>
    <property type="project" value="UniProtKB-SubCell"/>
</dbReference>
<keyword evidence="12" id="KW-0968">Cytoplasmic vesicle</keyword>
<evidence type="ECO:0000256" key="8">
    <source>
        <dbReference type="ARBA" id="ARBA00022927"/>
    </source>
</evidence>
<gene>
    <name evidence="16" type="ORF">C1SCF055_LOCUS1852</name>
</gene>
<dbReference type="Pfam" id="PF01602">
    <property type="entry name" value="Adaptin_N"/>
    <property type="match status" value="1"/>
</dbReference>
<comment type="similarity">
    <text evidence="4">Belongs to the adaptor complexes large subunit family.</text>
</comment>
<evidence type="ECO:0000256" key="7">
    <source>
        <dbReference type="ARBA" id="ARBA00022692"/>
    </source>
</evidence>
<dbReference type="Gene3D" id="1.10.287.70">
    <property type="match status" value="1"/>
</dbReference>
<keyword evidence="9 14" id="KW-1133">Transmembrane helix</keyword>
<reference evidence="17" key="2">
    <citation type="submission" date="2024-04" db="EMBL/GenBank/DDBJ databases">
        <authorList>
            <person name="Chen Y."/>
            <person name="Shah S."/>
            <person name="Dougan E. K."/>
            <person name="Thang M."/>
            <person name="Chan C."/>
        </authorList>
    </citation>
    <scope>NUCLEOTIDE SEQUENCE [LARGE SCALE GENOMIC DNA]</scope>
</reference>
<evidence type="ECO:0000256" key="14">
    <source>
        <dbReference type="SAM" id="Phobius"/>
    </source>
</evidence>
<dbReference type="OrthoDB" id="28053at2759"/>
<dbReference type="EMBL" id="CAMXCT010000069">
    <property type="protein sequence ID" value="CAI3973336.1"/>
    <property type="molecule type" value="Genomic_DNA"/>
</dbReference>
<dbReference type="Proteomes" id="UP001152797">
    <property type="component" value="Unassembled WGS sequence"/>
</dbReference>
<evidence type="ECO:0000256" key="1">
    <source>
        <dbReference type="ARBA" id="ARBA00004141"/>
    </source>
</evidence>